<evidence type="ECO:0000256" key="4">
    <source>
        <dbReference type="ARBA" id="ARBA00023136"/>
    </source>
</evidence>
<evidence type="ECO:0000313" key="7">
    <source>
        <dbReference type="EMBL" id="TKT72378.1"/>
    </source>
</evidence>
<dbReference type="RefSeq" id="WP_046827141.1">
    <property type="nucleotide sequence ID" value="NZ_LBIA02000001.1"/>
</dbReference>
<dbReference type="EMBL" id="LBIA02000001">
    <property type="protein sequence ID" value="TKT72378.1"/>
    <property type="molecule type" value="Genomic_DNA"/>
</dbReference>
<proteinExistence type="predicted"/>
<organism evidence="7 8">
    <name type="scientific">Afipia massiliensis</name>
    <dbReference type="NCBI Taxonomy" id="211460"/>
    <lineage>
        <taxon>Bacteria</taxon>
        <taxon>Pseudomonadati</taxon>
        <taxon>Pseudomonadota</taxon>
        <taxon>Alphaproteobacteria</taxon>
        <taxon>Hyphomicrobiales</taxon>
        <taxon>Nitrobacteraceae</taxon>
        <taxon>Afipia</taxon>
    </lineage>
</organism>
<comment type="caution">
    <text evidence="7">The sequence shown here is derived from an EMBL/GenBank/DDBJ whole genome shotgun (WGS) entry which is preliminary data.</text>
</comment>
<sequence length="72" mass="7705">MRWLNTAVIVVLVAGILIFAFQNLQSVTVSFLGLRITAPLAVHILIVYVVGMATGGSAWALTRWALRGAKAP</sequence>
<reference evidence="7" key="1">
    <citation type="submission" date="2019-04" db="EMBL/GenBank/DDBJ databases">
        <title>Whole genome sequencing of cave bacteria.</title>
        <authorList>
            <person name="Gan H.M."/>
            <person name="Barton H."/>
            <person name="Savka M.A."/>
        </authorList>
    </citation>
    <scope>NUCLEOTIDE SEQUENCE [LARGE SCALE GENOMIC DNA]</scope>
    <source>
        <strain evidence="7">LC387</strain>
    </source>
</reference>
<evidence type="ECO:0000256" key="5">
    <source>
        <dbReference type="SAM" id="Phobius"/>
    </source>
</evidence>
<name>A0A4U6BTI4_9BRAD</name>
<keyword evidence="4 5" id="KW-0472">Membrane</keyword>
<evidence type="ECO:0000259" key="6">
    <source>
        <dbReference type="Pfam" id="PF06305"/>
    </source>
</evidence>
<keyword evidence="1" id="KW-1003">Cell membrane</keyword>
<accession>A0A4U6BTI4</accession>
<feature type="transmembrane region" description="Helical" evidence="5">
    <location>
        <begin position="36"/>
        <end position="61"/>
    </location>
</feature>
<dbReference type="Proteomes" id="UP000034832">
    <property type="component" value="Unassembled WGS sequence"/>
</dbReference>
<evidence type="ECO:0000256" key="2">
    <source>
        <dbReference type="ARBA" id="ARBA00022692"/>
    </source>
</evidence>
<keyword evidence="8" id="KW-1185">Reference proteome</keyword>
<keyword evidence="3 5" id="KW-1133">Transmembrane helix</keyword>
<protein>
    <submittedName>
        <fullName evidence="7">DUF1049 domain-containing protein</fullName>
    </submittedName>
</protein>
<evidence type="ECO:0000313" key="8">
    <source>
        <dbReference type="Proteomes" id="UP000034832"/>
    </source>
</evidence>
<evidence type="ECO:0000256" key="1">
    <source>
        <dbReference type="ARBA" id="ARBA00022475"/>
    </source>
</evidence>
<dbReference type="AlphaFoldDB" id="A0A4U6BTI4"/>
<feature type="domain" description="Lipopolysaccharide assembly protein A" evidence="6">
    <location>
        <begin position="22"/>
        <end position="68"/>
    </location>
</feature>
<dbReference type="OrthoDB" id="8250327at2"/>
<evidence type="ECO:0000256" key="3">
    <source>
        <dbReference type="ARBA" id="ARBA00022989"/>
    </source>
</evidence>
<dbReference type="InterPro" id="IPR010445">
    <property type="entry name" value="LapA_dom"/>
</dbReference>
<gene>
    <name evidence="7" type="ORF">YH63_013605</name>
</gene>
<keyword evidence="2 5" id="KW-0812">Transmembrane</keyword>
<dbReference type="Pfam" id="PF06305">
    <property type="entry name" value="LapA_dom"/>
    <property type="match status" value="1"/>
</dbReference>